<dbReference type="OrthoDB" id="11910at2157"/>
<dbReference type="RefSeq" id="WP_179371732.1">
    <property type="nucleotide sequence ID" value="NZ_CP026995.1"/>
</dbReference>
<dbReference type="GeneID" id="56066427"/>
<proteinExistence type="predicted"/>
<dbReference type="EMBL" id="CP026995">
    <property type="protein sequence ID" value="QLH05681.1"/>
    <property type="molecule type" value="Genomic_DNA"/>
</dbReference>
<evidence type="ECO:0000313" key="3">
    <source>
        <dbReference type="Proteomes" id="UP000509478"/>
    </source>
</evidence>
<dbReference type="Proteomes" id="UP000509478">
    <property type="component" value="Chromosome"/>
</dbReference>
<accession>A0A7D5RC53</accession>
<reference evidence="2 3" key="1">
    <citation type="submission" date="2018-02" db="EMBL/GenBank/DDBJ databases">
        <title>Complete genome of Nitrosopumilus ureaphilus PS0.</title>
        <authorList>
            <person name="Qin W."/>
            <person name="Zheng Y."/>
            <person name="Stahl D.A."/>
        </authorList>
    </citation>
    <scope>NUCLEOTIDE SEQUENCE [LARGE SCALE GENOMIC DNA]</scope>
    <source>
        <strain evidence="2 3">PS0</strain>
    </source>
</reference>
<feature type="compositionally biased region" description="Polar residues" evidence="1">
    <location>
        <begin position="113"/>
        <end position="126"/>
    </location>
</feature>
<sequence>MKTIATFGLFILVASMVLGGATSNVYAQDDSTILLKLAKRAQNQVQNQISSESPDKIKRLFEEGVQNVNSLEKAIRNNDVDSAKKHFLTAMKIFTQISRQSTESDVPTKESTSEVAAKTASDSARSTVKDPSNDIQRLQVYVNSLKTIAKKYNVSIDFSELDELFRLSKQQIKDNQFTLALDTLQKIKEIIVEINKEIRDEASKQESQRAKEYAQKYLEQLDRLIENAKNQGVSDEIIKKLENARENLSSANNPNDIIKEIREILSIKKQFELTKNDRLESRVLQVEKTMSRLSQMDGVDQDDLANAKDTLQSIKRHLYDGEFDTANELLRDLAKQLQEIKNSL</sequence>
<dbReference type="KEGG" id="nue:C5F50_00175"/>
<protein>
    <submittedName>
        <fullName evidence="2">Uncharacterized protein</fullName>
    </submittedName>
</protein>
<keyword evidence="3" id="KW-1185">Reference proteome</keyword>
<feature type="region of interest" description="Disordered" evidence="1">
    <location>
        <begin position="102"/>
        <end position="130"/>
    </location>
</feature>
<gene>
    <name evidence="2" type="ORF">C5F50_00175</name>
</gene>
<dbReference type="AlphaFoldDB" id="A0A7D5RC53"/>
<name>A0A7D5RC53_9ARCH</name>
<organism evidence="2 3">
    <name type="scientific">Nitrosopumilus ureiphilus</name>
    <dbReference type="NCBI Taxonomy" id="1470067"/>
    <lineage>
        <taxon>Archaea</taxon>
        <taxon>Nitrososphaerota</taxon>
        <taxon>Nitrososphaeria</taxon>
        <taxon>Nitrosopumilales</taxon>
        <taxon>Nitrosopumilaceae</taxon>
        <taxon>Nitrosopumilus</taxon>
    </lineage>
</organism>
<evidence type="ECO:0000256" key="1">
    <source>
        <dbReference type="SAM" id="MobiDB-lite"/>
    </source>
</evidence>
<evidence type="ECO:0000313" key="2">
    <source>
        <dbReference type="EMBL" id="QLH05681.1"/>
    </source>
</evidence>